<dbReference type="AlphaFoldDB" id="M0D017"/>
<proteinExistence type="predicted"/>
<organism evidence="3 4">
    <name type="scientific">Halosimplex carlsbadense 2-9-1</name>
    <dbReference type="NCBI Taxonomy" id="797114"/>
    <lineage>
        <taxon>Archaea</taxon>
        <taxon>Methanobacteriati</taxon>
        <taxon>Methanobacteriota</taxon>
        <taxon>Stenosarchaea group</taxon>
        <taxon>Halobacteria</taxon>
        <taxon>Halobacteriales</taxon>
        <taxon>Haloarculaceae</taxon>
        <taxon>Halosimplex</taxon>
    </lineage>
</organism>
<keyword evidence="2" id="KW-0812">Transmembrane</keyword>
<evidence type="ECO:0000256" key="1">
    <source>
        <dbReference type="SAM" id="MobiDB-lite"/>
    </source>
</evidence>
<evidence type="ECO:0000313" key="4">
    <source>
        <dbReference type="Proteomes" id="UP000011626"/>
    </source>
</evidence>
<feature type="region of interest" description="Disordered" evidence="1">
    <location>
        <begin position="84"/>
        <end position="110"/>
    </location>
</feature>
<protein>
    <submittedName>
        <fullName evidence="3">Uncharacterized protein</fullName>
    </submittedName>
</protein>
<dbReference type="OrthoDB" id="65798at2157"/>
<dbReference type="Proteomes" id="UP000011626">
    <property type="component" value="Unassembled WGS sequence"/>
</dbReference>
<keyword evidence="2" id="KW-1133">Transmembrane helix</keyword>
<dbReference type="eggNOG" id="arCOG03949">
    <property type="taxonomic scope" value="Archaea"/>
</dbReference>
<feature type="transmembrane region" description="Helical" evidence="2">
    <location>
        <begin position="63"/>
        <end position="81"/>
    </location>
</feature>
<evidence type="ECO:0000256" key="2">
    <source>
        <dbReference type="SAM" id="Phobius"/>
    </source>
</evidence>
<name>M0D017_9EURY</name>
<sequence length="110" mass="11079">MTGTAPAAWPWLVACGPAPALADWAVTTFTLRRGSNAVRTASGALLGLGYGVAVPWFLTERPLWLLAVAAGYGGVAAALLVRSRSGGGEGGNGRSDDTGENAGENRSHGA</sequence>
<keyword evidence="4" id="KW-1185">Reference proteome</keyword>
<comment type="caution">
    <text evidence="3">The sequence shown here is derived from an EMBL/GenBank/DDBJ whole genome shotgun (WGS) entry which is preliminary data.</text>
</comment>
<keyword evidence="2" id="KW-0472">Membrane</keyword>
<gene>
    <name evidence="3" type="ORF">C475_05465</name>
</gene>
<dbReference type="STRING" id="797114.C475_05465"/>
<dbReference type="EMBL" id="AOIU01000011">
    <property type="protein sequence ID" value="ELZ28228.1"/>
    <property type="molecule type" value="Genomic_DNA"/>
</dbReference>
<accession>M0D017</accession>
<reference evidence="3 4" key="1">
    <citation type="journal article" date="2014" name="PLoS Genet.">
        <title>Phylogenetically driven sequencing of extremely halophilic archaea reveals strategies for static and dynamic osmo-response.</title>
        <authorList>
            <person name="Becker E.A."/>
            <person name="Seitzer P.M."/>
            <person name="Tritt A."/>
            <person name="Larsen D."/>
            <person name="Krusor M."/>
            <person name="Yao A.I."/>
            <person name="Wu D."/>
            <person name="Madern D."/>
            <person name="Eisen J.A."/>
            <person name="Darling A.E."/>
            <person name="Facciotti M.T."/>
        </authorList>
    </citation>
    <scope>NUCLEOTIDE SEQUENCE [LARGE SCALE GENOMIC DNA]</scope>
    <source>
        <strain evidence="3 4">2-9-1</strain>
    </source>
</reference>
<evidence type="ECO:0000313" key="3">
    <source>
        <dbReference type="EMBL" id="ELZ28228.1"/>
    </source>
</evidence>